<keyword evidence="1" id="KW-1133">Transmembrane helix</keyword>
<sequence>MTARMCIAAASTRCTLQSIEQVKQPGTLHCNFSSFVHSAHQSTNLTVDLPRKRLRSSFIWAFSFLLAIMTMMYSGSSSSTYTPNSSSFALMAA</sequence>
<proteinExistence type="predicted"/>
<keyword evidence="1" id="KW-0812">Transmembrane</keyword>
<evidence type="ECO:0000313" key="3">
    <source>
        <dbReference type="Proteomes" id="UP000218231"/>
    </source>
</evidence>
<dbReference type="EMBL" id="LIAE01009215">
    <property type="protein sequence ID" value="PAV70710.1"/>
    <property type="molecule type" value="Genomic_DNA"/>
</dbReference>
<evidence type="ECO:0000256" key="1">
    <source>
        <dbReference type="SAM" id="Phobius"/>
    </source>
</evidence>
<evidence type="ECO:0000313" key="2">
    <source>
        <dbReference type="EMBL" id="PAV70710.1"/>
    </source>
</evidence>
<keyword evidence="3" id="KW-1185">Reference proteome</keyword>
<keyword evidence="1" id="KW-0472">Membrane</keyword>
<comment type="caution">
    <text evidence="2">The sequence shown here is derived from an EMBL/GenBank/DDBJ whole genome shotgun (WGS) entry which is preliminary data.</text>
</comment>
<dbReference type="AlphaFoldDB" id="A0A2A2K9X6"/>
<feature type="transmembrane region" description="Helical" evidence="1">
    <location>
        <begin position="58"/>
        <end position="76"/>
    </location>
</feature>
<organism evidence="2 3">
    <name type="scientific">Diploscapter pachys</name>
    <dbReference type="NCBI Taxonomy" id="2018661"/>
    <lineage>
        <taxon>Eukaryota</taxon>
        <taxon>Metazoa</taxon>
        <taxon>Ecdysozoa</taxon>
        <taxon>Nematoda</taxon>
        <taxon>Chromadorea</taxon>
        <taxon>Rhabditida</taxon>
        <taxon>Rhabditina</taxon>
        <taxon>Rhabditomorpha</taxon>
        <taxon>Rhabditoidea</taxon>
        <taxon>Rhabditidae</taxon>
        <taxon>Diploscapter</taxon>
    </lineage>
</organism>
<name>A0A2A2K9X6_9BILA</name>
<reference evidence="2 3" key="1">
    <citation type="journal article" date="2017" name="Curr. Biol.">
        <title>Genome architecture and evolution of a unichromosomal asexual nematode.</title>
        <authorList>
            <person name="Fradin H."/>
            <person name="Zegar C."/>
            <person name="Gutwein M."/>
            <person name="Lucas J."/>
            <person name="Kovtun M."/>
            <person name="Corcoran D."/>
            <person name="Baugh L.R."/>
            <person name="Kiontke K."/>
            <person name="Gunsalus K."/>
            <person name="Fitch D.H."/>
            <person name="Piano F."/>
        </authorList>
    </citation>
    <scope>NUCLEOTIDE SEQUENCE [LARGE SCALE GENOMIC DNA]</scope>
    <source>
        <strain evidence="2">PF1309</strain>
    </source>
</reference>
<gene>
    <name evidence="2" type="ORF">WR25_05347</name>
</gene>
<dbReference type="Proteomes" id="UP000218231">
    <property type="component" value="Unassembled WGS sequence"/>
</dbReference>
<accession>A0A2A2K9X6</accession>
<protein>
    <submittedName>
        <fullName evidence="2">Uncharacterized protein</fullName>
    </submittedName>
</protein>